<keyword evidence="1" id="KW-0812">Transmembrane</keyword>
<evidence type="ECO:0000313" key="3">
    <source>
        <dbReference type="Proteomes" id="UP000199648"/>
    </source>
</evidence>
<gene>
    <name evidence="2" type="ORF">SAMN03097708_01879</name>
</gene>
<keyword evidence="3" id="KW-1185">Reference proteome</keyword>
<evidence type="ECO:0000313" key="2">
    <source>
        <dbReference type="EMBL" id="SCZ59532.1"/>
    </source>
</evidence>
<dbReference type="Proteomes" id="UP000199648">
    <property type="component" value="Unassembled WGS sequence"/>
</dbReference>
<proteinExistence type="predicted"/>
<feature type="transmembrane region" description="Helical" evidence="1">
    <location>
        <begin position="107"/>
        <end position="126"/>
    </location>
</feature>
<sequence length="160" mass="16981">MIEETGIVAELEGTHAWVETERRSSCGGCSVKGCGTGTLAQVLGARRQRVRVENTIGADVGDTIILGLQEDALLRGSLAVYIVPLLAMMAAALFGETLAPQWGADNTNAWAITLGLLGFGGGLLWLRGFSRRAAGQRRYQAVAVRVTAKAGLSHVNFVKR</sequence>
<keyword evidence="1" id="KW-1133">Transmembrane helix</keyword>
<protein>
    <submittedName>
        <fullName evidence="2">Positive regulator of sigma(E), RseC/MucC</fullName>
    </submittedName>
</protein>
<dbReference type="InterPro" id="IPR007359">
    <property type="entry name" value="SigmaE_reg_RseC_MucC"/>
</dbReference>
<feature type="transmembrane region" description="Helical" evidence="1">
    <location>
        <begin position="78"/>
        <end position="95"/>
    </location>
</feature>
<dbReference type="PIRSF" id="PIRSF004923">
    <property type="entry name" value="RseC"/>
    <property type="match status" value="1"/>
</dbReference>
<dbReference type="EMBL" id="FMWD01000005">
    <property type="protein sequence ID" value="SCZ59532.1"/>
    <property type="molecule type" value="Genomic_DNA"/>
</dbReference>
<evidence type="ECO:0000256" key="1">
    <source>
        <dbReference type="SAM" id="Phobius"/>
    </source>
</evidence>
<dbReference type="Pfam" id="PF04246">
    <property type="entry name" value="RseC_MucC"/>
    <property type="match status" value="1"/>
</dbReference>
<dbReference type="InterPro" id="IPR026268">
    <property type="entry name" value="RseC"/>
</dbReference>
<name>A0A1G5QD10_9GAMM</name>
<dbReference type="AlphaFoldDB" id="A0A1G5QD10"/>
<dbReference type="OrthoDB" id="9795854at2"/>
<accession>A0A1G5QD10</accession>
<dbReference type="PANTHER" id="PTHR35867">
    <property type="entry name" value="PROTEIN RSEC"/>
    <property type="match status" value="1"/>
</dbReference>
<keyword evidence="1" id="KW-0472">Membrane</keyword>
<dbReference type="STRING" id="415747.SAMN03097708_01879"/>
<organism evidence="2 3">
    <name type="scientific">Thiohalomonas denitrificans</name>
    <dbReference type="NCBI Taxonomy" id="415747"/>
    <lineage>
        <taxon>Bacteria</taxon>
        <taxon>Pseudomonadati</taxon>
        <taxon>Pseudomonadota</taxon>
        <taxon>Gammaproteobacteria</taxon>
        <taxon>Thiohalomonadales</taxon>
        <taxon>Thiohalomonadaceae</taxon>
        <taxon>Thiohalomonas</taxon>
    </lineage>
</organism>
<dbReference type="PANTHER" id="PTHR35867:SF1">
    <property type="entry name" value="PROTEIN RSEC"/>
    <property type="match status" value="1"/>
</dbReference>
<dbReference type="RefSeq" id="WP_092995858.1">
    <property type="nucleotide sequence ID" value="NZ_FMWD01000005.1"/>
</dbReference>
<reference evidence="2 3" key="1">
    <citation type="submission" date="2016-10" db="EMBL/GenBank/DDBJ databases">
        <authorList>
            <person name="de Groot N.N."/>
        </authorList>
    </citation>
    <scope>NUCLEOTIDE SEQUENCE [LARGE SCALE GENOMIC DNA]</scope>
    <source>
        <strain evidence="2 3">HLD2</strain>
    </source>
</reference>